<gene>
    <name evidence="2" type="ORF">NCTC10797_02080</name>
</gene>
<dbReference type="Pfam" id="PF14534">
    <property type="entry name" value="DUF4440"/>
    <property type="match status" value="1"/>
</dbReference>
<reference evidence="2 3" key="1">
    <citation type="submission" date="2019-02" db="EMBL/GenBank/DDBJ databases">
        <authorList>
            <consortium name="Pathogen Informatics"/>
        </authorList>
    </citation>
    <scope>NUCLEOTIDE SEQUENCE [LARGE SCALE GENOMIC DNA]</scope>
    <source>
        <strain evidence="2 3">3012STDY6756504</strain>
    </source>
</reference>
<dbReference type="Gene3D" id="3.10.450.50">
    <property type="match status" value="1"/>
</dbReference>
<accession>A0A4V6IC50</accession>
<sequence length="140" mass="15247">MTDDITTETELRALLHAQIEAWAAADGAAFADTFTEDAVFVSVIGEYIPGRAAIATTMQEGLNGFMKGTRMPEPEVLNLRFPAPDTAILITRSGRPAPPDTTPVPDEKSIQTRVALRREGRWLFSSFQNTRIGGFAPPVD</sequence>
<feature type="domain" description="DUF4440" evidence="1">
    <location>
        <begin position="11"/>
        <end position="123"/>
    </location>
</feature>
<dbReference type="RefSeq" id="WP_130916963.1">
    <property type="nucleotide sequence ID" value="NZ_LR215973.1"/>
</dbReference>
<evidence type="ECO:0000259" key="1">
    <source>
        <dbReference type="Pfam" id="PF14534"/>
    </source>
</evidence>
<dbReference type="InterPro" id="IPR027843">
    <property type="entry name" value="DUF4440"/>
</dbReference>
<protein>
    <recommendedName>
        <fullName evidence="1">DUF4440 domain-containing protein</fullName>
    </recommendedName>
</protein>
<evidence type="ECO:0000313" key="3">
    <source>
        <dbReference type="Proteomes" id="UP000290439"/>
    </source>
</evidence>
<dbReference type="AlphaFoldDB" id="A0A4V6IC50"/>
<dbReference type="InterPro" id="IPR011944">
    <property type="entry name" value="Steroid_delta5-4_isomerase"/>
</dbReference>
<dbReference type="Proteomes" id="UP000290439">
    <property type="component" value="Chromosome"/>
</dbReference>
<proteinExistence type="predicted"/>
<dbReference type="SUPFAM" id="SSF54427">
    <property type="entry name" value="NTF2-like"/>
    <property type="match status" value="1"/>
</dbReference>
<dbReference type="InterPro" id="IPR032710">
    <property type="entry name" value="NTF2-like_dom_sf"/>
</dbReference>
<name>A0A4V6IC50_9NOCA</name>
<organism evidence="2 3">
    <name type="scientific">Nocardia cyriacigeorgica</name>
    <dbReference type="NCBI Taxonomy" id="135487"/>
    <lineage>
        <taxon>Bacteria</taxon>
        <taxon>Bacillati</taxon>
        <taxon>Actinomycetota</taxon>
        <taxon>Actinomycetes</taxon>
        <taxon>Mycobacteriales</taxon>
        <taxon>Nocardiaceae</taxon>
        <taxon>Nocardia</taxon>
    </lineage>
</organism>
<dbReference type="EMBL" id="LR215973">
    <property type="protein sequence ID" value="VFA98313.1"/>
    <property type="molecule type" value="Genomic_DNA"/>
</dbReference>
<evidence type="ECO:0000313" key="2">
    <source>
        <dbReference type="EMBL" id="VFA98313.1"/>
    </source>
</evidence>
<dbReference type="NCBIfam" id="TIGR02246">
    <property type="entry name" value="SgcJ/EcaC family oxidoreductase"/>
    <property type="match status" value="1"/>
</dbReference>